<dbReference type="Proteomes" id="UP000237684">
    <property type="component" value="Unassembled WGS sequence"/>
</dbReference>
<evidence type="ECO:0000313" key="5">
    <source>
        <dbReference type="Proteomes" id="UP000237684"/>
    </source>
</evidence>
<dbReference type="EMBL" id="NIGF01000001">
    <property type="protein sequence ID" value="PQV65491.1"/>
    <property type="molecule type" value="Genomic_DNA"/>
</dbReference>
<protein>
    <submittedName>
        <fullName evidence="4">Stage II sporulation protein E (SpoIIE)</fullName>
    </submittedName>
</protein>
<reference evidence="4 5" key="1">
    <citation type="journal article" date="2018" name="Syst. Appl. Microbiol.">
        <title>Abditibacterium utsteinense sp. nov., the first cultivated member of candidate phylum FBP, isolated from ice-free Antarctic soil samples.</title>
        <authorList>
            <person name="Tahon G."/>
            <person name="Tytgat B."/>
            <person name="Lebbe L."/>
            <person name="Carlier A."/>
            <person name="Willems A."/>
        </authorList>
    </citation>
    <scope>NUCLEOTIDE SEQUENCE [LARGE SCALE GENOMIC DNA]</scope>
    <source>
        <strain evidence="4 5">LMG 29911</strain>
    </source>
</reference>
<evidence type="ECO:0000256" key="1">
    <source>
        <dbReference type="ARBA" id="ARBA00022801"/>
    </source>
</evidence>
<dbReference type="InterPro" id="IPR052016">
    <property type="entry name" value="Bact_Sigma-Reg"/>
</dbReference>
<dbReference type="Gene3D" id="3.60.40.10">
    <property type="entry name" value="PPM-type phosphatase domain"/>
    <property type="match status" value="1"/>
</dbReference>
<evidence type="ECO:0000259" key="3">
    <source>
        <dbReference type="SMART" id="SM00331"/>
    </source>
</evidence>
<keyword evidence="5" id="KW-1185">Reference proteome</keyword>
<dbReference type="FunCoup" id="A0A2S8SXF8">
    <property type="interactions" value="31"/>
</dbReference>
<dbReference type="InterPro" id="IPR001932">
    <property type="entry name" value="PPM-type_phosphatase-like_dom"/>
</dbReference>
<feature type="domain" description="PPM-type phosphatase" evidence="3">
    <location>
        <begin position="215"/>
        <end position="450"/>
    </location>
</feature>
<proteinExistence type="predicted"/>
<dbReference type="PANTHER" id="PTHR43156:SF2">
    <property type="entry name" value="STAGE II SPORULATION PROTEIN E"/>
    <property type="match status" value="1"/>
</dbReference>
<dbReference type="PANTHER" id="PTHR43156">
    <property type="entry name" value="STAGE II SPORULATION PROTEIN E-RELATED"/>
    <property type="match status" value="1"/>
</dbReference>
<sequence>MPQPVPNDDAFARQDIRDVELILTAFRTLLLLVIFVVPFAFGMENPFDRREIVLMGVAGIYNIAMGVGSLFPNRFGVRRPLIVAMDTLLISAWMQFTTRWELMSFYYVVVVVAAMWYRVLGGVVAAAICDFLFLLMWGRVAADPNMQRPPVFTASMAINVVLLFVVGALAGYIAEAQERERNRRLERELLIANYQQEIDVSSQLQPLLMARFEKNQHLDLGAAMQSARGVGGGDYLDALPLPGAKTLLCIADVSGKSVRAQARVPLLKYSLRALAPLHESPAELMTRLQITLAPDLGNELYIALCLLVLDAENQTVTWCNAGHIAPLRVRRGVVLALETNSPALGLFPEIAPKETILDWNVGDALLLYTDGLADALSFGGAADGETQVQKLSARLSNPEIAAPEAAQELVDLAASALGDKPFIAKHFTFGESLAGNGARRDDVAVLIARFRGA</sequence>
<feature type="transmembrane region" description="Helical" evidence="2">
    <location>
        <begin position="53"/>
        <end position="71"/>
    </location>
</feature>
<dbReference type="OrthoDB" id="9763484at2"/>
<feature type="transmembrane region" description="Helical" evidence="2">
    <location>
        <begin position="21"/>
        <end position="41"/>
    </location>
</feature>
<name>A0A2S8SXF8_9BACT</name>
<dbReference type="SUPFAM" id="SSF81606">
    <property type="entry name" value="PP2C-like"/>
    <property type="match status" value="1"/>
</dbReference>
<keyword evidence="2" id="KW-1133">Transmembrane helix</keyword>
<dbReference type="Pfam" id="PF07228">
    <property type="entry name" value="SpoIIE"/>
    <property type="match status" value="1"/>
</dbReference>
<keyword evidence="2" id="KW-0812">Transmembrane</keyword>
<dbReference type="AlphaFoldDB" id="A0A2S8SXF8"/>
<accession>A0A2S8SXF8</accession>
<gene>
    <name evidence="4" type="ORF">B1R32_101233</name>
</gene>
<dbReference type="RefSeq" id="WP_105482224.1">
    <property type="nucleotide sequence ID" value="NZ_NIGF01000001.1"/>
</dbReference>
<feature type="transmembrane region" description="Helical" evidence="2">
    <location>
        <begin position="156"/>
        <end position="174"/>
    </location>
</feature>
<dbReference type="SMART" id="SM00331">
    <property type="entry name" value="PP2C_SIG"/>
    <property type="match status" value="1"/>
</dbReference>
<dbReference type="GO" id="GO:0016791">
    <property type="term" value="F:phosphatase activity"/>
    <property type="evidence" value="ECO:0007669"/>
    <property type="project" value="TreeGrafter"/>
</dbReference>
<keyword evidence="2" id="KW-0472">Membrane</keyword>
<evidence type="ECO:0000256" key="2">
    <source>
        <dbReference type="SAM" id="Phobius"/>
    </source>
</evidence>
<dbReference type="InParanoid" id="A0A2S8SXF8"/>
<keyword evidence="1" id="KW-0378">Hydrolase</keyword>
<comment type="caution">
    <text evidence="4">The sequence shown here is derived from an EMBL/GenBank/DDBJ whole genome shotgun (WGS) entry which is preliminary data.</text>
</comment>
<evidence type="ECO:0000313" key="4">
    <source>
        <dbReference type="EMBL" id="PQV65491.1"/>
    </source>
</evidence>
<dbReference type="InterPro" id="IPR036457">
    <property type="entry name" value="PPM-type-like_dom_sf"/>
</dbReference>
<feature type="transmembrane region" description="Helical" evidence="2">
    <location>
        <begin position="106"/>
        <end position="136"/>
    </location>
</feature>
<organism evidence="4 5">
    <name type="scientific">Abditibacterium utsteinense</name>
    <dbReference type="NCBI Taxonomy" id="1960156"/>
    <lineage>
        <taxon>Bacteria</taxon>
        <taxon>Pseudomonadati</taxon>
        <taxon>Abditibacteriota</taxon>
        <taxon>Abditibacteriia</taxon>
        <taxon>Abditibacteriales</taxon>
        <taxon>Abditibacteriaceae</taxon>
        <taxon>Abditibacterium</taxon>
    </lineage>
</organism>